<feature type="transmembrane region" description="Helical" evidence="1">
    <location>
        <begin position="16"/>
        <end position="34"/>
    </location>
</feature>
<name>A0A6J4QUL8_9ACTN</name>
<feature type="transmembrane region" description="Helical" evidence="1">
    <location>
        <begin position="114"/>
        <end position="139"/>
    </location>
</feature>
<evidence type="ECO:0008006" key="3">
    <source>
        <dbReference type="Google" id="ProtNLM"/>
    </source>
</evidence>
<keyword evidence="1" id="KW-1133">Transmembrane helix</keyword>
<reference evidence="2" key="1">
    <citation type="submission" date="2020-02" db="EMBL/GenBank/DDBJ databases">
        <authorList>
            <person name="Meier V. D."/>
        </authorList>
    </citation>
    <scope>NUCLEOTIDE SEQUENCE</scope>
    <source>
        <strain evidence="2">AVDCRST_MAG02</strain>
    </source>
</reference>
<accession>A0A6J4QUL8</accession>
<gene>
    <name evidence="2" type="ORF">AVDCRST_MAG02-1537</name>
</gene>
<evidence type="ECO:0000256" key="1">
    <source>
        <dbReference type="SAM" id="Phobius"/>
    </source>
</evidence>
<feature type="transmembrane region" description="Helical" evidence="1">
    <location>
        <begin position="76"/>
        <end position="94"/>
    </location>
</feature>
<keyword evidence="1" id="KW-0812">Transmembrane</keyword>
<proteinExistence type="predicted"/>
<evidence type="ECO:0000313" key="2">
    <source>
        <dbReference type="EMBL" id="CAA9455424.1"/>
    </source>
</evidence>
<protein>
    <recommendedName>
        <fullName evidence="3">GGDEF domain-containing protein</fullName>
    </recommendedName>
</protein>
<feature type="transmembrane region" description="Helical" evidence="1">
    <location>
        <begin position="46"/>
        <end position="64"/>
    </location>
</feature>
<feature type="transmembrane region" description="Helical" evidence="1">
    <location>
        <begin position="151"/>
        <end position="168"/>
    </location>
</feature>
<organism evidence="2">
    <name type="scientific">uncultured Rubrobacteraceae bacterium</name>
    <dbReference type="NCBI Taxonomy" id="349277"/>
    <lineage>
        <taxon>Bacteria</taxon>
        <taxon>Bacillati</taxon>
        <taxon>Actinomycetota</taxon>
        <taxon>Rubrobacteria</taxon>
        <taxon>Rubrobacterales</taxon>
        <taxon>Rubrobacteraceae</taxon>
        <taxon>environmental samples</taxon>
    </lineage>
</organism>
<sequence length="327" mass="33617">MGVGAVYRRDARGLKAFSLFYVVLMAASLLLVHASSYDPPVSFVPLYLVASVGIIVAAAVVPLLPAEQFTGGFCGGVYAFYAAVVAMMVFFTGGPSSELYVVFFPLLLASALHGIWRVVLAVLAAGLFCYGLAVLPGLLESGTGEEVAASVFYRLGMLGLTGLFLAYASRGVAGPGEEDRGMVPEDGGSVLMEQAEEEISAPGGAPVAVILVDPGDVRDLDLLLDRIEARIGEPVPLDEGNLFGMVVGGVDNAGAESAARRTLAAARSLGAGETRAGAAIYPRDAASAGDLLVAAGKALEASFEVEGPSAIAISGRNAPEENYRAAR</sequence>
<dbReference type="EMBL" id="CADCVH010000051">
    <property type="protein sequence ID" value="CAA9455424.1"/>
    <property type="molecule type" value="Genomic_DNA"/>
</dbReference>
<keyword evidence="1" id="KW-0472">Membrane</keyword>
<dbReference type="AlphaFoldDB" id="A0A6J4QUL8"/>